<keyword evidence="3 7" id="KW-0812">Transmembrane</keyword>
<proteinExistence type="predicted"/>
<dbReference type="Pfam" id="PF07690">
    <property type="entry name" value="MFS_1"/>
    <property type="match status" value="1"/>
</dbReference>
<dbReference type="GO" id="GO:0016020">
    <property type="term" value="C:membrane"/>
    <property type="evidence" value="ECO:0007669"/>
    <property type="project" value="UniProtKB-SubCell"/>
</dbReference>
<evidence type="ECO:0000313" key="8">
    <source>
        <dbReference type="EMBL" id="EJT50356.1"/>
    </source>
</evidence>
<evidence type="ECO:0000256" key="7">
    <source>
        <dbReference type="SAM" id="Phobius"/>
    </source>
</evidence>
<feature type="transmembrane region" description="Helical" evidence="7">
    <location>
        <begin position="424"/>
        <end position="447"/>
    </location>
</feature>
<comment type="subcellular location">
    <subcellularLocation>
        <location evidence="1">Membrane</location>
        <topology evidence="1">Multi-pass membrane protein</topology>
    </subcellularLocation>
</comment>
<feature type="transmembrane region" description="Helical" evidence="7">
    <location>
        <begin position="259"/>
        <end position="279"/>
    </location>
</feature>
<dbReference type="GO" id="GO:0022857">
    <property type="term" value="F:transmembrane transporter activity"/>
    <property type="evidence" value="ECO:0007669"/>
    <property type="project" value="InterPro"/>
</dbReference>
<protein>
    <submittedName>
        <fullName evidence="8">MFS transporter</fullName>
    </submittedName>
</protein>
<dbReference type="Gene3D" id="1.20.1250.20">
    <property type="entry name" value="MFS general substrate transporter like domains"/>
    <property type="match status" value="2"/>
</dbReference>
<feature type="transmembrane region" description="Helical" evidence="7">
    <location>
        <begin position="459"/>
        <end position="478"/>
    </location>
</feature>
<keyword evidence="5 7" id="KW-0472">Membrane</keyword>
<feature type="transmembrane region" description="Helical" evidence="7">
    <location>
        <begin position="103"/>
        <end position="120"/>
    </location>
</feature>
<evidence type="ECO:0000256" key="1">
    <source>
        <dbReference type="ARBA" id="ARBA00004141"/>
    </source>
</evidence>
<dbReference type="PANTHER" id="PTHR43791:SF48">
    <property type="entry name" value="TRANSPORTER, PUTATIVE (AFU_ORTHOLOGUE AFUA_4G01000)-RELATED"/>
    <property type="match status" value="1"/>
</dbReference>
<feature type="transmembrane region" description="Helical" evidence="7">
    <location>
        <begin position="490"/>
        <end position="510"/>
    </location>
</feature>
<keyword evidence="2" id="KW-0813">Transport</keyword>
<feature type="compositionally biased region" description="Basic and acidic residues" evidence="6">
    <location>
        <begin position="13"/>
        <end position="24"/>
    </location>
</feature>
<dbReference type="FunFam" id="1.20.1250.20:FF:000013">
    <property type="entry name" value="MFS general substrate transporter"/>
    <property type="match status" value="1"/>
</dbReference>
<feature type="transmembrane region" description="Helical" evidence="7">
    <location>
        <begin position="225"/>
        <end position="247"/>
    </location>
</feature>
<dbReference type="EMBL" id="ALBS01000112">
    <property type="protein sequence ID" value="EJT50356.1"/>
    <property type="molecule type" value="Genomic_DNA"/>
</dbReference>
<dbReference type="Proteomes" id="UP000002748">
    <property type="component" value="Unassembled WGS sequence"/>
</dbReference>
<keyword evidence="4 7" id="KW-1133">Transmembrane helix</keyword>
<evidence type="ECO:0000313" key="9">
    <source>
        <dbReference type="Proteomes" id="UP000002748"/>
    </source>
</evidence>
<feature type="transmembrane region" description="Helical" evidence="7">
    <location>
        <begin position="332"/>
        <end position="359"/>
    </location>
</feature>
<dbReference type="AlphaFoldDB" id="J5TD59"/>
<dbReference type="HOGENOM" id="CLU_001265_0_1_1"/>
<comment type="caution">
    <text evidence="8">The sequence shown here is derived from an EMBL/GenBank/DDBJ whole genome shotgun (WGS) entry which is preliminary data.</text>
</comment>
<evidence type="ECO:0000256" key="6">
    <source>
        <dbReference type="SAM" id="MobiDB-lite"/>
    </source>
</evidence>
<gene>
    <name evidence="8" type="ORF">A1Q1_00377</name>
</gene>
<feature type="transmembrane region" description="Helical" evidence="7">
    <location>
        <begin position="65"/>
        <end position="82"/>
    </location>
</feature>
<accession>J5TD59</accession>
<dbReference type="VEuPathDB" id="FungiDB:A1Q1_00377"/>
<dbReference type="KEGG" id="tasa:A1Q1_00377"/>
<sequence>MSKHSVDSPPPDYKAEDLQIENEKGSPVTADLKELAERGHAVTDENGQVLFHFDPVAEKKLLRKIDLWVVPTVAMLYLFCFIDRANIGNAKIAGLEKDLKMKGYDYNILLTVFYVPYIFFEIPSNVACKYFGPKIWIPFLCLGFGVSVEMRAEIDFFGGGWVVFIQCEVSDANCQLMSLATAFVKNFHAAIAVRFLLGVFEAGVLPGIAYYLSRWYRKAELVFRLALYFSMAPLAGGFGGLLASGLVTLKIGSLHGWPSLFLVEGIITMGLAIISYFTMTDHPSTAWWLSAEEKALAIARVKSENVSTTEITEKLDKTKLVRGIVNPNTMAVSWIFLLVNITVQGIAFFTPTIIATIYPNASVIRKQLWTVPPYMVGFAVNLIVPFISWKINKRLPIFIISACLPIIGYIMFLATDTGDGKARYAAVFLIVSGAFPFGCLCNAQAAVNVLSDSARSTAIGWNVMIGNIGGLISTWSFLPNDSPNYPIGNGLNLAGNATILLTSVALLIYLKADNKRRSKVDVHQFLEGKSPKEIQDLDWKNPAFRWHI</sequence>
<reference evidence="8 9" key="1">
    <citation type="journal article" date="2012" name="Eukaryot. Cell">
        <title>Draft genome sequence of CBS 2479, the standard type strain of Trichosporon asahii.</title>
        <authorList>
            <person name="Yang R.Y."/>
            <person name="Li H.T."/>
            <person name="Zhu H."/>
            <person name="Zhou G.P."/>
            <person name="Wang M."/>
            <person name="Wang L."/>
        </authorList>
    </citation>
    <scope>NUCLEOTIDE SEQUENCE [LARGE SCALE GENOMIC DNA]</scope>
    <source>
        <strain evidence="9">ATCC 90039 / CBS 2479 / JCM 2466 / KCTC 7840 / NCYC 2677 / UAMH 7654</strain>
    </source>
</reference>
<feature type="transmembrane region" description="Helical" evidence="7">
    <location>
        <begin position="395"/>
        <end position="412"/>
    </location>
</feature>
<feature type="transmembrane region" description="Helical" evidence="7">
    <location>
        <begin position="187"/>
        <end position="213"/>
    </location>
</feature>
<dbReference type="PANTHER" id="PTHR43791">
    <property type="entry name" value="PERMEASE-RELATED"/>
    <property type="match status" value="1"/>
</dbReference>
<dbReference type="OrthoDB" id="2962993at2759"/>
<dbReference type="InterPro" id="IPR036259">
    <property type="entry name" value="MFS_trans_sf"/>
</dbReference>
<dbReference type="SUPFAM" id="SSF103473">
    <property type="entry name" value="MFS general substrate transporter"/>
    <property type="match status" value="1"/>
</dbReference>
<evidence type="ECO:0000256" key="4">
    <source>
        <dbReference type="ARBA" id="ARBA00022989"/>
    </source>
</evidence>
<evidence type="ECO:0000256" key="3">
    <source>
        <dbReference type="ARBA" id="ARBA00022692"/>
    </source>
</evidence>
<organism evidence="8 9">
    <name type="scientific">Trichosporon asahii var. asahii (strain ATCC 90039 / CBS 2479 / JCM 2466 / KCTC 7840 / NBRC 103889/ NCYC 2677 / UAMH 7654)</name>
    <name type="common">Yeast</name>
    <dbReference type="NCBI Taxonomy" id="1186058"/>
    <lineage>
        <taxon>Eukaryota</taxon>
        <taxon>Fungi</taxon>
        <taxon>Dikarya</taxon>
        <taxon>Basidiomycota</taxon>
        <taxon>Agaricomycotina</taxon>
        <taxon>Tremellomycetes</taxon>
        <taxon>Trichosporonales</taxon>
        <taxon>Trichosporonaceae</taxon>
        <taxon>Trichosporon</taxon>
    </lineage>
</organism>
<dbReference type="RefSeq" id="XP_014181501.1">
    <property type="nucleotide sequence ID" value="XM_014326026.1"/>
</dbReference>
<dbReference type="InterPro" id="IPR011701">
    <property type="entry name" value="MFS"/>
</dbReference>
<feature type="transmembrane region" description="Helical" evidence="7">
    <location>
        <begin position="371"/>
        <end position="388"/>
    </location>
</feature>
<evidence type="ECO:0000256" key="5">
    <source>
        <dbReference type="ARBA" id="ARBA00023136"/>
    </source>
</evidence>
<name>J5TD59_TRIAS</name>
<dbReference type="GeneID" id="25983891"/>
<evidence type="ECO:0000256" key="2">
    <source>
        <dbReference type="ARBA" id="ARBA00022448"/>
    </source>
</evidence>
<feature type="region of interest" description="Disordered" evidence="6">
    <location>
        <begin position="1"/>
        <end position="24"/>
    </location>
</feature>